<sequence>MVKEVVNNQELHMIKAKNSAQLQTELYKVLNFYGNNGTEYALITQVKPLNDHKFIVIIDINKLQK</sequence>
<name>A0A1G8S9Z9_9BACI</name>
<reference evidence="1 2" key="1">
    <citation type="submission" date="2016-10" db="EMBL/GenBank/DDBJ databases">
        <authorList>
            <person name="de Groot N.N."/>
        </authorList>
    </citation>
    <scope>NUCLEOTIDE SEQUENCE [LARGE SCALE GENOMIC DNA]</scope>
    <source>
        <strain evidence="2">P4B,CCM 7963,CECT 7998,DSM 25260,IBRC-M 10614,KCTC 13821</strain>
    </source>
</reference>
<keyword evidence="2" id="KW-1185">Reference proteome</keyword>
<proteinExistence type="predicted"/>
<organism evidence="1 2">
    <name type="scientific">Alteribacillus bidgolensis</name>
    <dbReference type="NCBI Taxonomy" id="930129"/>
    <lineage>
        <taxon>Bacteria</taxon>
        <taxon>Bacillati</taxon>
        <taxon>Bacillota</taxon>
        <taxon>Bacilli</taxon>
        <taxon>Bacillales</taxon>
        <taxon>Bacillaceae</taxon>
        <taxon>Alteribacillus</taxon>
    </lineage>
</organism>
<accession>A0A1G8S9Z9</accession>
<protein>
    <submittedName>
        <fullName evidence="1">Uncharacterized protein</fullName>
    </submittedName>
</protein>
<evidence type="ECO:0000313" key="2">
    <source>
        <dbReference type="Proteomes" id="UP000199017"/>
    </source>
</evidence>
<dbReference type="EMBL" id="FNDU01000048">
    <property type="protein sequence ID" value="SDJ26011.1"/>
    <property type="molecule type" value="Genomic_DNA"/>
</dbReference>
<gene>
    <name evidence="1" type="ORF">SAMN05216352_1483</name>
</gene>
<dbReference type="Proteomes" id="UP000199017">
    <property type="component" value="Unassembled WGS sequence"/>
</dbReference>
<dbReference type="RefSeq" id="WP_091588508.1">
    <property type="nucleotide sequence ID" value="NZ_FNDU01000048.1"/>
</dbReference>
<dbReference type="AlphaFoldDB" id="A0A1G8S9Z9"/>
<evidence type="ECO:0000313" key="1">
    <source>
        <dbReference type="EMBL" id="SDJ26011.1"/>
    </source>
</evidence>